<evidence type="ECO:0000313" key="5">
    <source>
        <dbReference type="EMBL" id="GMH71167.1"/>
    </source>
</evidence>
<feature type="region of interest" description="Disordered" evidence="3">
    <location>
        <begin position="251"/>
        <end position="274"/>
    </location>
</feature>
<keyword evidence="6" id="KW-1185">Reference proteome</keyword>
<evidence type="ECO:0000259" key="4">
    <source>
        <dbReference type="Pfam" id="PF09745"/>
    </source>
</evidence>
<feature type="domain" description="Nuclear speckle splicing regulatory protein 1 N-terminal" evidence="4">
    <location>
        <begin position="75"/>
        <end position="185"/>
    </location>
</feature>
<sequence>MPPKKFGLLTKKQAFGSSSVAPPKALLNPGFGEDSDSDSDGEGGTGGVSQSILAQAAKKKRLQEEELRKSGGVADEVYDYDRAHEEISKKREEEERKKKEEEFKSRSKSKYIGGLLEQNVVRERERERAYERKMVKEAAEDEELFGDKEKFVTSSYKRKLAEREKWDEEDKKKEEEEKEDRVEKKGMGSFYANMSKNVSMGAEAELSKQEATMVTKVAETVEQAARREIADISKDVAMTKEEKKKIQEKLQEMKKKEEDEKRVERRRERKQMVKKARERYYLRSGMVKPDADV</sequence>
<name>A0A9W7AKS3_9STRA</name>
<feature type="region of interest" description="Disordered" evidence="3">
    <location>
        <begin position="1"/>
        <end position="106"/>
    </location>
</feature>
<dbReference type="EMBL" id="BRXW01000634">
    <property type="protein sequence ID" value="GMH71167.1"/>
    <property type="molecule type" value="Genomic_DNA"/>
</dbReference>
<accession>A0A9W7AKS3</accession>
<reference evidence="6" key="1">
    <citation type="journal article" date="2023" name="Commun. Biol.">
        <title>Genome analysis of Parmales, the sister group of diatoms, reveals the evolutionary specialization of diatoms from phago-mixotrophs to photoautotrophs.</title>
        <authorList>
            <person name="Ban H."/>
            <person name="Sato S."/>
            <person name="Yoshikawa S."/>
            <person name="Yamada K."/>
            <person name="Nakamura Y."/>
            <person name="Ichinomiya M."/>
            <person name="Sato N."/>
            <person name="Blanc-Mathieu R."/>
            <person name="Endo H."/>
            <person name="Kuwata A."/>
            <person name="Ogata H."/>
        </authorList>
    </citation>
    <scope>NUCLEOTIDE SEQUENCE [LARGE SCALE GENOMIC DNA]</scope>
    <source>
        <strain evidence="6">NIES 3700</strain>
    </source>
</reference>
<dbReference type="PANTHER" id="PTHR30060:SF0">
    <property type="entry name" value="COILED-COIL PROTEIN (DUF2040)-RELATED"/>
    <property type="match status" value="1"/>
</dbReference>
<feature type="compositionally biased region" description="Basic and acidic residues" evidence="3">
    <location>
        <begin position="159"/>
        <end position="183"/>
    </location>
</feature>
<keyword evidence="2" id="KW-0175">Coiled coil</keyword>
<feature type="region of interest" description="Disordered" evidence="3">
    <location>
        <begin position="155"/>
        <end position="183"/>
    </location>
</feature>
<dbReference type="Proteomes" id="UP001165122">
    <property type="component" value="Unassembled WGS sequence"/>
</dbReference>
<evidence type="ECO:0000256" key="1">
    <source>
        <dbReference type="ARBA" id="ARBA00010126"/>
    </source>
</evidence>
<evidence type="ECO:0000256" key="3">
    <source>
        <dbReference type="SAM" id="MobiDB-lite"/>
    </source>
</evidence>
<gene>
    <name evidence="5" type="ORF">TrLO_g13278</name>
</gene>
<dbReference type="PANTHER" id="PTHR30060">
    <property type="entry name" value="INNER MEMBRANE PROTEIN"/>
    <property type="match status" value="1"/>
</dbReference>
<dbReference type="GO" id="GO:0000381">
    <property type="term" value="P:regulation of alternative mRNA splicing, via spliceosome"/>
    <property type="evidence" value="ECO:0007669"/>
    <property type="project" value="InterPro"/>
</dbReference>
<dbReference type="OrthoDB" id="446635at2759"/>
<feature type="compositionally biased region" description="Basic and acidic residues" evidence="3">
    <location>
        <begin position="79"/>
        <end position="105"/>
    </location>
</feature>
<feature type="compositionally biased region" description="Basic and acidic residues" evidence="3">
    <location>
        <begin position="251"/>
        <end position="266"/>
    </location>
</feature>
<proteinExistence type="inferred from homology"/>
<dbReference type="Pfam" id="PF09745">
    <property type="entry name" value="NSRP1_N"/>
    <property type="match status" value="1"/>
</dbReference>
<organism evidence="5 6">
    <name type="scientific">Triparma laevis f. longispina</name>
    <dbReference type="NCBI Taxonomy" id="1714387"/>
    <lineage>
        <taxon>Eukaryota</taxon>
        <taxon>Sar</taxon>
        <taxon>Stramenopiles</taxon>
        <taxon>Ochrophyta</taxon>
        <taxon>Bolidophyceae</taxon>
        <taxon>Parmales</taxon>
        <taxon>Triparmaceae</taxon>
        <taxon>Triparma</taxon>
    </lineage>
</organism>
<protein>
    <recommendedName>
        <fullName evidence="4">Nuclear speckle splicing regulatory protein 1 N-terminal domain-containing protein</fullName>
    </recommendedName>
</protein>
<dbReference type="AlphaFoldDB" id="A0A9W7AKS3"/>
<evidence type="ECO:0000313" key="6">
    <source>
        <dbReference type="Proteomes" id="UP001165122"/>
    </source>
</evidence>
<comment type="similarity">
    <text evidence="1">Belongs to the NSRP1 family.</text>
</comment>
<comment type="caution">
    <text evidence="5">The sequence shown here is derived from an EMBL/GenBank/DDBJ whole genome shotgun (WGS) entry which is preliminary data.</text>
</comment>
<dbReference type="InterPro" id="IPR018612">
    <property type="entry name" value="NSRP1_N"/>
</dbReference>
<evidence type="ECO:0000256" key="2">
    <source>
        <dbReference type="ARBA" id="ARBA00023054"/>
    </source>
</evidence>